<dbReference type="EMBL" id="JAVNWW010000003">
    <property type="protein sequence ID" value="MDU0808950.1"/>
    <property type="molecule type" value="Genomic_DNA"/>
</dbReference>
<proteinExistence type="predicted"/>
<dbReference type="RefSeq" id="WP_315577186.1">
    <property type="nucleotide sequence ID" value="NZ_JARDXH010000006.1"/>
</dbReference>
<name>A0ABU3TSZ5_9BACT</name>
<reference evidence="2 3" key="1">
    <citation type="submission" date="2023-09" db="EMBL/GenBank/DDBJ databases">
        <title>Aquirufa genomes.</title>
        <authorList>
            <person name="Pitt A."/>
        </authorList>
    </citation>
    <scope>NUCLEOTIDE SEQUENCE [LARGE SCALE GENOMIC DNA]</scope>
    <source>
        <strain evidence="2 3">LEOWEIH-7C</strain>
    </source>
</reference>
<feature type="signal peptide" evidence="1">
    <location>
        <begin position="1"/>
        <end position="18"/>
    </location>
</feature>
<sequence>MKKLIVLILILLPCLAIAQDSTFVRVELKQGSPVEGVLKNQNDKSISLEIPGTGLLTIPWESVQAVVRLAKDEIPGQGGRWANPHPNRYFFGPSAIPLKKRDKYYQNAYFLLNSIQIGLNDHLSVGGGVLVPFALFLTPKIGYKVAPKLHLGGGVLFASSLIRDLNFGVGALYGSATYGTNEHNVTLNLGLGAIRENTGMGTSDYRWNFSNKPMLTLSGMTRISNRVMLMTENWIFNVTTVNYDDGTQGFVSRVSNYEGIFSAGVRILGRKSAFDAGFLTPTGAQAAIPYLAYNLRF</sequence>
<evidence type="ECO:0000313" key="3">
    <source>
        <dbReference type="Proteomes" id="UP001249959"/>
    </source>
</evidence>
<evidence type="ECO:0008006" key="4">
    <source>
        <dbReference type="Google" id="ProtNLM"/>
    </source>
</evidence>
<feature type="chain" id="PRO_5047258793" description="Transporter" evidence="1">
    <location>
        <begin position="19"/>
        <end position="297"/>
    </location>
</feature>
<evidence type="ECO:0000313" key="2">
    <source>
        <dbReference type="EMBL" id="MDU0808950.1"/>
    </source>
</evidence>
<comment type="caution">
    <text evidence="2">The sequence shown here is derived from an EMBL/GenBank/DDBJ whole genome shotgun (WGS) entry which is preliminary data.</text>
</comment>
<evidence type="ECO:0000256" key="1">
    <source>
        <dbReference type="SAM" id="SignalP"/>
    </source>
</evidence>
<accession>A0ABU3TSZ5</accession>
<gene>
    <name evidence="2" type="ORF">PQG45_07875</name>
</gene>
<organism evidence="2 3">
    <name type="scientific">Aquirufa regiilacus</name>
    <dbReference type="NCBI Taxonomy" id="3024868"/>
    <lineage>
        <taxon>Bacteria</taxon>
        <taxon>Pseudomonadati</taxon>
        <taxon>Bacteroidota</taxon>
        <taxon>Cytophagia</taxon>
        <taxon>Cytophagales</taxon>
        <taxon>Flectobacillaceae</taxon>
        <taxon>Aquirufa</taxon>
    </lineage>
</organism>
<keyword evidence="1" id="KW-0732">Signal</keyword>
<protein>
    <recommendedName>
        <fullName evidence="4">Transporter</fullName>
    </recommendedName>
</protein>
<dbReference type="Proteomes" id="UP001249959">
    <property type="component" value="Unassembled WGS sequence"/>
</dbReference>
<keyword evidence="3" id="KW-1185">Reference proteome</keyword>